<dbReference type="InterPro" id="IPR021070">
    <property type="entry name" value="Killing_trait_RebB"/>
</dbReference>
<dbReference type="STRING" id="999541.bgla_2g01380"/>
<organism evidence="1 2">
    <name type="scientific">Burkholderia gladioli (strain BSR3)</name>
    <dbReference type="NCBI Taxonomy" id="999541"/>
    <lineage>
        <taxon>Bacteria</taxon>
        <taxon>Pseudomonadati</taxon>
        <taxon>Pseudomonadota</taxon>
        <taxon>Betaproteobacteria</taxon>
        <taxon>Burkholderiales</taxon>
        <taxon>Burkholderiaceae</taxon>
        <taxon>Burkholderia</taxon>
    </lineage>
</organism>
<gene>
    <name evidence="1" type="ordered locus">bgla_2g01380</name>
</gene>
<evidence type="ECO:0000313" key="2">
    <source>
        <dbReference type="Proteomes" id="UP000008316"/>
    </source>
</evidence>
<accession>F2LJF7</accession>
<sequence length="60" mass="6219">MPLLSVSQSPAWAMAMTYVAMADSLGLAMQNAVANQQRGQLIANAAATRILALIIQSGST</sequence>
<keyword evidence="2" id="KW-1185">Reference proteome</keyword>
<protein>
    <recommendedName>
        <fullName evidence="3">Killing trait family protein</fullName>
    </recommendedName>
</protein>
<reference evidence="1 2" key="1">
    <citation type="journal article" date="2011" name="J. Bacteriol.">
        <title>Complete genome sequence of Burkholderia gladioli BSR3.</title>
        <authorList>
            <person name="Seo Y.S."/>
            <person name="Lim J."/>
            <person name="Choi B.S."/>
            <person name="Kim H."/>
            <person name="Goo E."/>
            <person name="Lee B."/>
            <person name="Lim J.S."/>
            <person name="Choi I.Y."/>
            <person name="Moon J.S."/>
            <person name="Kim J."/>
            <person name="Hwang I."/>
        </authorList>
    </citation>
    <scope>NUCLEOTIDE SEQUENCE [LARGE SCALE GENOMIC DNA]</scope>
    <source>
        <strain evidence="1 2">BSR3</strain>
    </source>
</reference>
<evidence type="ECO:0000313" key="1">
    <source>
        <dbReference type="EMBL" id="AEA62618.1"/>
    </source>
</evidence>
<dbReference type="KEGG" id="bgd:bgla_2g01380"/>
<dbReference type="HOGENOM" id="CLU_195413_0_0_4"/>
<dbReference type="AlphaFoldDB" id="F2LJF7"/>
<dbReference type="EMBL" id="CP002600">
    <property type="protein sequence ID" value="AEA62618.1"/>
    <property type="molecule type" value="Genomic_DNA"/>
</dbReference>
<dbReference type="eggNOG" id="ENOG5032G0I">
    <property type="taxonomic scope" value="Bacteria"/>
</dbReference>
<proteinExistence type="predicted"/>
<name>F2LJF7_BURGS</name>
<dbReference type="Pfam" id="PF11747">
    <property type="entry name" value="RebB"/>
    <property type="match status" value="1"/>
</dbReference>
<evidence type="ECO:0008006" key="3">
    <source>
        <dbReference type="Google" id="ProtNLM"/>
    </source>
</evidence>
<dbReference type="Proteomes" id="UP000008316">
    <property type="component" value="Chromosome 2"/>
</dbReference>